<dbReference type="InterPro" id="IPR038594">
    <property type="entry name" value="SepF-like_sf"/>
</dbReference>
<comment type="subcellular location">
    <subcellularLocation>
        <location evidence="5">Cytoplasm</location>
    </subcellularLocation>
    <text evidence="5">Localizes to the division site, in a FtsZ-dependent manner.</text>
</comment>
<accession>A0ABS4K1W1</accession>
<gene>
    <name evidence="5" type="primary">sepF</name>
    <name evidence="7" type="ORF">J2Z44_001558</name>
</gene>
<comment type="caution">
    <text evidence="7">The sequence shown here is derived from an EMBL/GenBank/DDBJ whole genome shotgun (WGS) entry which is preliminary data.</text>
</comment>
<sequence length="156" mass="17592">MENKFMKGLGRIIGFEEEDYEDEDVVENEDEKEQAEDKSELEIEPFMANMKKQSKIVNIHTASTAKVVISKPMNYDEGTAIVDNLKNRRIVIVNITGVEQKVGHKILDFLIGAIYALEGGLQQVEKGVFILTPSNVEVTSELKNELTNKGIFSWSK</sequence>
<protein>
    <recommendedName>
        <fullName evidence="5">Cell division protein SepF</fullName>
    </recommendedName>
</protein>
<keyword evidence="1 5" id="KW-0132">Cell division</keyword>
<dbReference type="InterPro" id="IPR023052">
    <property type="entry name" value="Cell_div_SepF"/>
</dbReference>
<dbReference type="EMBL" id="JAGGLL010000010">
    <property type="protein sequence ID" value="MBP2021762.1"/>
    <property type="molecule type" value="Genomic_DNA"/>
</dbReference>
<name>A0ABS4K1W1_9CLOT</name>
<evidence type="ECO:0000256" key="4">
    <source>
        <dbReference type="ARBA" id="ARBA00044936"/>
    </source>
</evidence>
<dbReference type="PANTHER" id="PTHR35798:SF1">
    <property type="entry name" value="CELL DIVISION PROTEIN SEPF"/>
    <property type="match status" value="1"/>
</dbReference>
<evidence type="ECO:0000313" key="7">
    <source>
        <dbReference type="EMBL" id="MBP2021762.1"/>
    </source>
</evidence>
<dbReference type="Gene3D" id="3.30.110.150">
    <property type="entry name" value="SepF-like protein"/>
    <property type="match status" value="1"/>
</dbReference>
<reference evidence="7 8" key="1">
    <citation type="submission" date="2021-03" db="EMBL/GenBank/DDBJ databases">
        <title>Genomic Encyclopedia of Type Strains, Phase IV (KMG-IV): sequencing the most valuable type-strain genomes for metagenomic binning, comparative biology and taxonomic classification.</title>
        <authorList>
            <person name="Goeker M."/>
        </authorList>
    </citation>
    <scope>NUCLEOTIDE SEQUENCE [LARGE SCALE GENOMIC DNA]</scope>
    <source>
        <strain evidence="7 8">DSM 28650</strain>
    </source>
</reference>
<proteinExistence type="inferred from homology"/>
<evidence type="ECO:0000256" key="1">
    <source>
        <dbReference type="ARBA" id="ARBA00022618"/>
    </source>
</evidence>
<dbReference type="Proteomes" id="UP001519308">
    <property type="component" value="Unassembled WGS sequence"/>
</dbReference>
<comment type="function">
    <text evidence="4 5">Cell division protein that is part of the divisome complex and is recruited early to the Z-ring. Probably stimulates Z-ring formation, perhaps through the cross-linking of FtsZ protofilaments. Its function overlaps with FtsA.</text>
</comment>
<evidence type="ECO:0000256" key="5">
    <source>
        <dbReference type="HAMAP-Rule" id="MF_01197"/>
    </source>
</evidence>
<comment type="subunit">
    <text evidence="5">Homodimer. Interacts with FtsZ.</text>
</comment>
<comment type="similarity">
    <text evidence="5">Belongs to the SepF family.</text>
</comment>
<evidence type="ECO:0000313" key="8">
    <source>
        <dbReference type="Proteomes" id="UP001519308"/>
    </source>
</evidence>
<dbReference type="InterPro" id="IPR007561">
    <property type="entry name" value="Cell_div_SepF/SepF-rel"/>
</dbReference>
<keyword evidence="5" id="KW-0963">Cytoplasm</keyword>
<feature type="region of interest" description="Disordered" evidence="6">
    <location>
        <begin position="20"/>
        <end position="39"/>
    </location>
</feature>
<dbReference type="HAMAP" id="MF_01197">
    <property type="entry name" value="SepF"/>
    <property type="match status" value="1"/>
</dbReference>
<keyword evidence="3 5" id="KW-0131">Cell cycle</keyword>
<evidence type="ECO:0000256" key="2">
    <source>
        <dbReference type="ARBA" id="ARBA00023210"/>
    </source>
</evidence>
<dbReference type="RefSeq" id="WP_021285809.1">
    <property type="nucleotide sequence ID" value="NZ_JAGGLL010000010.1"/>
</dbReference>
<dbReference type="PANTHER" id="PTHR35798">
    <property type="entry name" value="CELL DIVISION PROTEIN SEPF"/>
    <property type="match status" value="1"/>
</dbReference>
<dbReference type="Pfam" id="PF04472">
    <property type="entry name" value="SepF"/>
    <property type="match status" value="1"/>
</dbReference>
<feature type="compositionally biased region" description="Acidic residues" evidence="6">
    <location>
        <begin position="20"/>
        <end position="34"/>
    </location>
</feature>
<keyword evidence="2 5" id="KW-0717">Septation</keyword>
<evidence type="ECO:0000256" key="6">
    <source>
        <dbReference type="SAM" id="MobiDB-lite"/>
    </source>
</evidence>
<organism evidence="7 8">
    <name type="scientific">Clostridium punense</name>
    <dbReference type="NCBI Taxonomy" id="1054297"/>
    <lineage>
        <taxon>Bacteria</taxon>
        <taxon>Bacillati</taxon>
        <taxon>Bacillota</taxon>
        <taxon>Clostridia</taxon>
        <taxon>Eubacteriales</taxon>
        <taxon>Clostridiaceae</taxon>
        <taxon>Clostridium</taxon>
    </lineage>
</organism>
<keyword evidence="8" id="KW-1185">Reference proteome</keyword>
<evidence type="ECO:0000256" key="3">
    <source>
        <dbReference type="ARBA" id="ARBA00023306"/>
    </source>
</evidence>